<gene>
    <name evidence="3" type="ORF">Cop2CBH44_06000</name>
</gene>
<organism evidence="3 4">
    <name type="scientific">Coprobacter secundus subsp. similis</name>
    <dbReference type="NCBI Taxonomy" id="2751153"/>
    <lineage>
        <taxon>Bacteria</taxon>
        <taxon>Pseudomonadati</taxon>
        <taxon>Bacteroidota</taxon>
        <taxon>Bacteroidia</taxon>
        <taxon>Bacteroidales</taxon>
        <taxon>Barnesiellaceae</taxon>
        <taxon>Coprobacter</taxon>
    </lineage>
</organism>
<dbReference type="PANTHER" id="PTHR34220">
    <property type="entry name" value="SENSOR HISTIDINE KINASE YPDA"/>
    <property type="match status" value="1"/>
</dbReference>
<feature type="transmembrane region" description="Helical" evidence="1">
    <location>
        <begin position="34"/>
        <end position="53"/>
    </location>
</feature>
<feature type="transmembrane region" description="Helical" evidence="1">
    <location>
        <begin position="67"/>
        <end position="87"/>
    </location>
</feature>
<keyword evidence="1" id="KW-1133">Transmembrane helix</keyword>
<evidence type="ECO:0000313" key="4">
    <source>
        <dbReference type="Proteomes" id="UP000594042"/>
    </source>
</evidence>
<dbReference type="AlphaFoldDB" id="A0A7G1HXB8"/>
<dbReference type="InterPro" id="IPR010559">
    <property type="entry name" value="Sig_transdc_His_kin_internal"/>
</dbReference>
<dbReference type="GO" id="GO:0016020">
    <property type="term" value="C:membrane"/>
    <property type="evidence" value="ECO:0007669"/>
    <property type="project" value="InterPro"/>
</dbReference>
<dbReference type="Pfam" id="PF06580">
    <property type="entry name" value="His_kinase"/>
    <property type="match status" value="1"/>
</dbReference>
<dbReference type="GO" id="GO:0000155">
    <property type="term" value="F:phosphorelay sensor kinase activity"/>
    <property type="evidence" value="ECO:0007669"/>
    <property type="project" value="InterPro"/>
</dbReference>
<evidence type="ECO:0000256" key="1">
    <source>
        <dbReference type="SAM" id="Phobius"/>
    </source>
</evidence>
<evidence type="ECO:0000313" key="3">
    <source>
        <dbReference type="EMBL" id="BCI62247.1"/>
    </source>
</evidence>
<sequence length="335" mass="39262">MKYTTINICINLLFCLVILPLIIMLVPVDKWLEHNTAFLITLIFYLYFTYFVYRKAKLPSLLMHKKYVHAAILMVILIGITVMMSHFPFPPVENNADMHLFEARKHIRIQTVWFFFLIVTGFSLSIELTYELFRQILLKQEIEAEKNKAELALYKAQINPHFLFNTLNALYGLVLTKSDKTESAFIKFSEILKYMYAYTTSETIPISKEIDYIQQYVDLQSLRLNKHTQVSFETQTDDEQILIPPMILITFIENAFKYGTSSDEDCSILIRIIIKDGNLIFRTENAIMRNKKDNDSAIGIENCRKRLELLYPGRFTLSTSKIENLYKVQLTIQLR</sequence>
<keyword evidence="1" id="KW-0472">Membrane</keyword>
<feature type="transmembrane region" description="Helical" evidence="1">
    <location>
        <begin position="107"/>
        <end position="130"/>
    </location>
</feature>
<name>A0A7G1HXB8_9BACT</name>
<dbReference type="Proteomes" id="UP000594042">
    <property type="component" value="Chromosome"/>
</dbReference>
<dbReference type="Gene3D" id="3.30.565.10">
    <property type="entry name" value="Histidine kinase-like ATPase, C-terminal domain"/>
    <property type="match status" value="1"/>
</dbReference>
<feature type="transmembrane region" description="Helical" evidence="1">
    <location>
        <begin position="7"/>
        <end position="28"/>
    </location>
</feature>
<accession>A0A7G1HXB8</accession>
<dbReference type="KEGG" id="copr:Cop2CBH44_06000"/>
<dbReference type="PANTHER" id="PTHR34220:SF7">
    <property type="entry name" value="SENSOR HISTIDINE KINASE YPDA"/>
    <property type="match status" value="1"/>
</dbReference>
<dbReference type="RefSeq" id="WP_021930202.1">
    <property type="nucleotide sequence ID" value="NZ_AP023322.1"/>
</dbReference>
<proteinExistence type="predicted"/>
<keyword evidence="4" id="KW-1185">Reference proteome</keyword>
<protein>
    <recommendedName>
        <fullName evidence="2">Signal transduction histidine kinase internal region domain-containing protein</fullName>
    </recommendedName>
</protein>
<evidence type="ECO:0000259" key="2">
    <source>
        <dbReference type="Pfam" id="PF06580"/>
    </source>
</evidence>
<reference evidence="4" key="1">
    <citation type="submission" date="2020-07" db="EMBL/GenBank/DDBJ databases">
        <title>Complete genome sequencing of Coprobacter sp. strain 2CBH44.</title>
        <authorList>
            <person name="Sakamoto M."/>
            <person name="Murakami T."/>
            <person name="Mori H."/>
        </authorList>
    </citation>
    <scope>NUCLEOTIDE SEQUENCE [LARGE SCALE GENOMIC DNA]</scope>
    <source>
        <strain evidence="4">2CBH44</strain>
    </source>
</reference>
<keyword evidence="1" id="KW-0812">Transmembrane</keyword>
<dbReference type="InterPro" id="IPR050640">
    <property type="entry name" value="Bact_2-comp_sensor_kinase"/>
</dbReference>
<dbReference type="EMBL" id="AP023322">
    <property type="protein sequence ID" value="BCI62247.1"/>
    <property type="molecule type" value="Genomic_DNA"/>
</dbReference>
<dbReference type="InterPro" id="IPR036890">
    <property type="entry name" value="HATPase_C_sf"/>
</dbReference>
<feature type="domain" description="Signal transduction histidine kinase internal region" evidence="2">
    <location>
        <begin position="149"/>
        <end position="226"/>
    </location>
</feature>